<dbReference type="InterPro" id="IPR000276">
    <property type="entry name" value="GPCR_Rhodpsn"/>
</dbReference>
<proteinExistence type="predicted"/>
<dbReference type="GO" id="GO:0008142">
    <property type="term" value="F:oxysterol binding"/>
    <property type="evidence" value="ECO:0007669"/>
    <property type="project" value="InterPro"/>
</dbReference>
<dbReference type="STRING" id="137246.A0A401RN61"/>
<dbReference type="Pfam" id="PF00001">
    <property type="entry name" value="7tm_1"/>
    <property type="match status" value="1"/>
</dbReference>
<organism evidence="10 11">
    <name type="scientific">Chiloscyllium punctatum</name>
    <name type="common">Brownbanded bambooshark</name>
    <name type="synonym">Hemiscyllium punctatum</name>
    <dbReference type="NCBI Taxonomy" id="137246"/>
    <lineage>
        <taxon>Eukaryota</taxon>
        <taxon>Metazoa</taxon>
        <taxon>Chordata</taxon>
        <taxon>Craniata</taxon>
        <taxon>Vertebrata</taxon>
        <taxon>Chondrichthyes</taxon>
        <taxon>Elasmobranchii</taxon>
        <taxon>Galeomorphii</taxon>
        <taxon>Galeoidea</taxon>
        <taxon>Orectolobiformes</taxon>
        <taxon>Hemiscylliidae</taxon>
        <taxon>Chiloscyllium</taxon>
    </lineage>
</organism>
<name>A0A401RN61_CHIPU</name>
<keyword evidence="7" id="KW-0807">Transducer</keyword>
<evidence type="ECO:0000256" key="1">
    <source>
        <dbReference type="ARBA" id="ARBA00004141"/>
    </source>
</evidence>
<dbReference type="OrthoDB" id="9947118at2759"/>
<protein>
    <recommendedName>
        <fullName evidence="9">G-protein coupled receptors family 1 profile domain-containing protein</fullName>
    </recommendedName>
</protein>
<keyword evidence="6" id="KW-0675">Receptor</keyword>
<accession>A0A401RN61</accession>
<feature type="domain" description="G-protein coupled receptors family 1 profile" evidence="9">
    <location>
        <begin position="51"/>
        <end position="301"/>
    </location>
</feature>
<evidence type="ECO:0000256" key="7">
    <source>
        <dbReference type="ARBA" id="ARBA00023224"/>
    </source>
</evidence>
<dbReference type="Proteomes" id="UP000287033">
    <property type="component" value="Unassembled WGS sequence"/>
</dbReference>
<feature type="transmembrane region" description="Helical" evidence="8">
    <location>
        <begin position="247"/>
        <end position="266"/>
    </location>
</feature>
<feature type="transmembrane region" description="Helical" evidence="8">
    <location>
        <begin position="74"/>
        <end position="96"/>
    </location>
</feature>
<sequence length="306" mass="34664">MNMSATSNTVFSTGSFTTSNSTSNGSSCCDPLGSTYNAALIAIYTLVLVGGSTGAIIMTWKIKTDSKSVTSTAMVNLILMHTFFLLTVPFRISYYVLAEWKFGEMLCRLVSAMIHAHMYLCFVFYVSIVVIRMISFFREKKTMEFYQPWHAGAVSLVVWTLVFFAVFPLFLGFYGTSKKYNQKQCFQFQAEIAKEFVKFVNHLSGAIVLSTICVLLAIQIYIIMKLTNKHVGTFRKQQQFGAQTKTLLFLLIMILCFLPYLGFRLFYINQIVMYPCSLTLHTVNEIFLALTAMSCFDVLTFLVLAH</sequence>
<dbReference type="SUPFAM" id="SSF81321">
    <property type="entry name" value="Family A G protein-coupled receptor-like"/>
    <property type="match status" value="1"/>
</dbReference>
<dbReference type="AlphaFoldDB" id="A0A401RN61"/>
<evidence type="ECO:0000256" key="5">
    <source>
        <dbReference type="ARBA" id="ARBA00023136"/>
    </source>
</evidence>
<feature type="transmembrane region" description="Helical" evidence="8">
    <location>
        <begin position="286"/>
        <end position="305"/>
    </location>
</feature>
<dbReference type="OMA" id="FRIYYLY"/>
<dbReference type="PANTHER" id="PTHR24237:SF35">
    <property type="entry name" value="G-PROTEIN COUPLED RECEPTOR 141-RELATED"/>
    <property type="match status" value="1"/>
</dbReference>
<dbReference type="PROSITE" id="PS50262">
    <property type="entry name" value="G_PROTEIN_RECEP_F1_2"/>
    <property type="match status" value="1"/>
</dbReference>
<feature type="transmembrane region" description="Helical" evidence="8">
    <location>
        <begin position="41"/>
        <end position="62"/>
    </location>
</feature>
<keyword evidence="3 8" id="KW-1133">Transmembrane helix</keyword>
<evidence type="ECO:0000313" key="10">
    <source>
        <dbReference type="EMBL" id="GCC19568.1"/>
    </source>
</evidence>
<reference evidence="10 11" key="1">
    <citation type="journal article" date="2018" name="Nat. Ecol. Evol.">
        <title>Shark genomes provide insights into elasmobranch evolution and the origin of vertebrates.</title>
        <authorList>
            <person name="Hara Y"/>
            <person name="Yamaguchi K"/>
            <person name="Onimaru K"/>
            <person name="Kadota M"/>
            <person name="Koyanagi M"/>
            <person name="Keeley SD"/>
            <person name="Tatsumi K"/>
            <person name="Tanaka K"/>
            <person name="Motone F"/>
            <person name="Kageyama Y"/>
            <person name="Nozu R"/>
            <person name="Adachi N"/>
            <person name="Nishimura O"/>
            <person name="Nakagawa R"/>
            <person name="Tanegashima C"/>
            <person name="Kiyatake I"/>
            <person name="Matsumoto R"/>
            <person name="Murakumo K"/>
            <person name="Nishida K"/>
            <person name="Terakita A"/>
            <person name="Kuratani S"/>
            <person name="Sato K"/>
            <person name="Hyodo S Kuraku.S."/>
        </authorList>
    </citation>
    <scope>NUCLEOTIDE SEQUENCE [LARGE SCALE GENOMIC DNA]</scope>
</reference>
<evidence type="ECO:0000256" key="6">
    <source>
        <dbReference type="ARBA" id="ARBA00023170"/>
    </source>
</evidence>
<evidence type="ECO:0000256" key="2">
    <source>
        <dbReference type="ARBA" id="ARBA00022692"/>
    </source>
</evidence>
<evidence type="ECO:0000256" key="3">
    <source>
        <dbReference type="ARBA" id="ARBA00022989"/>
    </source>
</evidence>
<evidence type="ECO:0000256" key="8">
    <source>
        <dbReference type="SAM" id="Phobius"/>
    </source>
</evidence>
<dbReference type="InterPro" id="IPR017452">
    <property type="entry name" value="GPCR_Rhodpsn_7TM"/>
</dbReference>
<dbReference type="InterPro" id="IPR047160">
    <property type="entry name" value="GP183-like"/>
</dbReference>
<feature type="transmembrane region" description="Helical" evidence="8">
    <location>
        <begin position="203"/>
        <end position="226"/>
    </location>
</feature>
<comment type="subcellular location">
    <subcellularLocation>
        <location evidence="1">Membrane</location>
        <topology evidence="1">Multi-pass membrane protein</topology>
    </subcellularLocation>
</comment>
<dbReference type="EMBL" id="BEZZ01000001">
    <property type="protein sequence ID" value="GCC19568.1"/>
    <property type="molecule type" value="Genomic_DNA"/>
</dbReference>
<gene>
    <name evidence="10" type="ORF">chiPu_0000075</name>
</gene>
<keyword evidence="5 8" id="KW-0472">Membrane</keyword>
<evidence type="ECO:0000256" key="4">
    <source>
        <dbReference type="ARBA" id="ARBA00023040"/>
    </source>
</evidence>
<dbReference type="PANTHER" id="PTHR24237">
    <property type="entry name" value="G-PROTEIN COUPLED RECEPTOR"/>
    <property type="match status" value="1"/>
</dbReference>
<dbReference type="Gene3D" id="1.20.1070.10">
    <property type="entry name" value="Rhodopsin 7-helix transmembrane proteins"/>
    <property type="match status" value="1"/>
</dbReference>
<keyword evidence="4" id="KW-0297">G-protein coupled receptor</keyword>
<keyword evidence="11" id="KW-1185">Reference proteome</keyword>
<feature type="transmembrane region" description="Helical" evidence="8">
    <location>
        <begin position="149"/>
        <end position="174"/>
    </location>
</feature>
<evidence type="ECO:0000313" key="11">
    <source>
        <dbReference type="Proteomes" id="UP000287033"/>
    </source>
</evidence>
<evidence type="ECO:0000259" key="9">
    <source>
        <dbReference type="PROSITE" id="PS50262"/>
    </source>
</evidence>
<dbReference type="GO" id="GO:0004930">
    <property type="term" value="F:G protein-coupled receptor activity"/>
    <property type="evidence" value="ECO:0007669"/>
    <property type="project" value="UniProtKB-KW"/>
</dbReference>
<comment type="caution">
    <text evidence="10">The sequence shown here is derived from an EMBL/GenBank/DDBJ whole genome shotgun (WGS) entry which is preliminary data.</text>
</comment>
<feature type="transmembrane region" description="Helical" evidence="8">
    <location>
        <begin position="116"/>
        <end position="137"/>
    </location>
</feature>
<dbReference type="GO" id="GO:0016020">
    <property type="term" value="C:membrane"/>
    <property type="evidence" value="ECO:0007669"/>
    <property type="project" value="UniProtKB-SubCell"/>
</dbReference>
<keyword evidence="2 8" id="KW-0812">Transmembrane</keyword>